<reference evidence="2" key="1">
    <citation type="submission" date="2023-08" db="EMBL/GenBank/DDBJ databases">
        <authorList>
            <person name="Alioto T."/>
            <person name="Alioto T."/>
            <person name="Gomez Garrido J."/>
        </authorList>
    </citation>
    <scope>NUCLEOTIDE SEQUENCE</scope>
</reference>
<dbReference type="EMBL" id="OY660872">
    <property type="protein sequence ID" value="CAJ1064087.1"/>
    <property type="molecule type" value="Genomic_DNA"/>
</dbReference>
<evidence type="ECO:0000256" key="1">
    <source>
        <dbReference type="SAM" id="MobiDB-lite"/>
    </source>
</evidence>
<feature type="compositionally biased region" description="Pro residues" evidence="1">
    <location>
        <begin position="21"/>
        <end position="39"/>
    </location>
</feature>
<dbReference type="Proteomes" id="UP001178508">
    <property type="component" value="Chromosome 9"/>
</dbReference>
<sequence length="121" mass="13222">MEKYGNLQLIKSSFLSRRHTPAPPPATQAASPPLPPPDQTPHQTGATDLLTHTQPYGPAGTRHHTVIRGMVPDTWLCCSSRLRSTSPQITMPSSENLTGGQWTRAKGKQQALKSADKWKPC</sequence>
<feature type="region of interest" description="Disordered" evidence="1">
    <location>
        <begin position="86"/>
        <end position="121"/>
    </location>
</feature>
<keyword evidence="3" id="KW-1185">Reference proteome</keyword>
<evidence type="ECO:0000313" key="3">
    <source>
        <dbReference type="Proteomes" id="UP001178508"/>
    </source>
</evidence>
<dbReference type="AlphaFoldDB" id="A0AAV1FRK1"/>
<name>A0AAV1FRK1_XYRNO</name>
<accession>A0AAV1FRK1</accession>
<organism evidence="2 3">
    <name type="scientific">Xyrichtys novacula</name>
    <name type="common">Pearly razorfish</name>
    <name type="synonym">Hemipteronotus novacula</name>
    <dbReference type="NCBI Taxonomy" id="13765"/>
    <lineage>
        <taxon>Eukaryota</taxon>
        <taxon>Metazoa</taxon>
        <taxon>Chordata</taxon>
        <taxon>Craniata</taxon>
        <taxon>Vertebrata</taxon>
        <taxon>Euteleostomi</taxon>
        <taxon>Actinopterygii</taxon>
        <taxon>Neopterygii</taxon>
        <taxon>Teleostei</taxon>
        <taxon>Neoteleostei</taxon>
        <taxon>Acanthomorphata</taxon>
        <taxon>Eupercaria</taxon>
        <taxon>Labriformes</taxon>
        <taxon>Labridae</taxon>
        <taxon>Xyrichtys</taxon>
    </lineage>
</organism>
<evidence type="ECO:0000313" key="2">
    <source>
        <dbReference type="EMBL" id="CAJ1064087.1"/>
    </source>
</evidence>
<gene>
    <name evidence="2" type="ORF">XNOV1_A026881</name>
</gene>
<feature type="compositionally biased region" description="Polar residues" evidence="1">
    <location>
        <begin position="86"/>
        <end position="101"/>
    </location>
</feature>
<protein>
    <submittedName>
        <fullName evidence="2">Uncharacterized protein</fullName>
    </submittedName>
</protein>
<proteinExistence type="predicted"/>
<feature type="region of interest" description="Disordered" evidence="1">
    <location>
        <begin position="1"/>
        <end position="61"/>
    </location>
</feature>